<reference evidence="2 3" key="1">
    <citation type="journal article" date="2014" name="Proc. Natl. Acad. Sci. U.S.A.">
        <title>Trajectory and genomic determinants of fungal-pathogen speciation and host adaptation.</title>
        <authorList>
            <person name="Hu X."/>
            <person name="Xiao G."/>
            <person name="Zheng P."/>
            <person name="Shang Y."/>
            <person name="Su Y."/>
            <person name="Zhang X."/>
            <person name="Liu X."/>
            <person name="Zhan S."/>
            <person name="St Leger R.J."/>
            <person name="Wang C."/>
        </authorList>
    </citation>
    <scope>NUCLEOTIDE SEQUENCE [LARGE SCALE GENOMIC DNA]</scope>
    <source>
        <strain evidence="2 3">ARSEF 1941</strain>
    </source>
</reference>
<dbReference type="Pfam" id="PF14027">
    <property type="entry name" value="Questin_oxidase"/>
    <property type="match status" value="1"/>
</dbReference>
<dbReference type="PANTHER" id="PTHR35870:SF1">
    <property type="entry name" value="PROTEIN, PUTATIVE (AFU_ORTHOLOGUE AFUA_5G03330)-RELATED"/>
    <property type="match status" value="1"/>
</dbReference>
<accession>A0A0B2WKZ3</accession>
<gene>
    <name evidence="2" type="ORF">MAM_07524</name>
</gene>
<dbReference type="GeneID" id="63741979"/>
<evidence type="ECO:0000256" key="1">
    <source>
        <dbReference type="ARBA" id="ARBA00023002"/>
    </source>
</evidence>
<name>A0A0B2WKZ3_METAS</name>
<keyword evidence="3" id="KW-1185">Reference proteome</keyword>
<protein>
    <recommendedName>
        <fullName evidence="4">HypA-like protein</fullName>
    </recommendedName>
</protein>
<dbReference type="OrthoDB" id="10004862at2759"/>
<dbReference type="PANTHER" id="PTHR35870">
    <property type="entry name" value="PROTEIN, PUTATIVE (AFU_ORTHOLOGUE AFUA_5G03330)-RELATED"/>
    <property type="match status" value="1"/>
</dbReference>
<organism evidence="2 3">
    <name type="scientific">Metarhizium album (strain ARSEF 1941)</name>
    <dbReference type="NCBI Taxonomy" id="1081103"/>
    <lineage>
        <taxon>Eukaryota</taxon>
        <taxon>Fungi</taxon>
        <taxon>Dikarya</taxon>
        <taxon>Ascomycota</taxon>
        <taxon>Pezizomycotina</taxon>
        <taxon>Sordariomycetes</taxon>
        <taxon>Hypocreomycetidae</taxon>
        <taxon>Hypocreales</taxon>
        <taxon>Clavicipitaceae</taxon>
        <taxon>Metarhizium</taxon>
    </lineage>
</organism>
<evidence type="ECO:0000313" key="3">
    <source>
        <dbReference type="Proteomes" id="UP000030816"/>
    </source>
</evidence>
<dbReference type="GO" id="GO:0016491">
    <property type="term" value="F:oxidoreductase activity"/>
    <property type="evidence" value="ECO:0007669"/>
    <property type="project" value="UniProtKB-KW"/>
</dbReference>
<dbReference type="HOGENOM" id="CLU_019145_2_1_1"/>
<evidence type="ECO:0008006" key="4">
    <source>
        <dbReference type="Google" id="ProtNLM"/>
    </source>
</evidence>
<dbReference type="InterPro" id="IPR025337">
    <property type="entry name" value="Questin_oxidase-like"/>
</dbReference>
<dbReference type="AlphaFoldDB" id="A0A0B2WKZ3"/>
<sequence>MASASRIVVGAEDKDLWSAAQGNQGSRDEEAAAKASELLQADLTKYHVFFNTLGYHNHLVHQVLTLYSTGAPASVIQAAFDANKSYQIDRLPTHPHVVAELHTDFAAHAPKYLGRADHYPDFLRFFQDEIDKRGWQAVIGEFLCSDGPVARHMVQRLFSGIAHPMIQLGFGLEWEQPAIMAEGLAQTAVHHNPLGNFFDRVDEAVRAPGPADTDVPRRGLSDLCEKMQRENPKLASASTWRDGDGSLYDGVLGRGLEDAVALCANIRVRQHDYEERVAEAIHHNAYVAASASWKPPHIPKYDFYLMHSLNSSMFLLCLDKPCFPVSARLRILEHKMRYDVVQYVARGCPALSPSHVTNYDPGERLVRRPEDLLPRYHGIIDDGHVIKAARSLLLAQRVSRKWAGKAWIRIAQDQDWLKAHYMLLKSVEGQEPPWVRSAGFDEAWSAVPRLE</sequence>
<dbReference type="STRING" id="1081103.A0A0B2WKZ3"/>
<dbReference type="EMBL" id="AZHE01000032">
    <property type="protein sequence ID" value="KHN94618.1"/>
    <property type="molecule type" value="Genomic_DNA"/>
</dbReference>
<evidence type="ECO:0000313" key="2">
    <source>
        <dbReference type="EMBL" id="KHN94618.1"/>
    </source>
</evidence>
<keyword evidence="1" id="KW-0560">Oxidoreductase</keyword>
<dbReference type="Proteomes" id="UP000030816">
    <property type="component" value="Unassembled WGS sequence"/>
</dbReference>
<proteinExistence type="predicted"/>
<comment type="caution">
    <text evidence="2">The sequence shown here is derived from an EMBL/GenBank/DDBJ whole genome shotgun (WGS) entry which is preliminary data.</text>
</comment>
<dbReference type="RefSeq" id="XP_040675684.1">
    <property type="nucleotide sequence ID" value="XM_040826322.1"/>
</dbReference>